<dbReference type="AlphaFoldDB" id="A0A6J4JLK3"/>
<protein>
    <submittedName>
        <fullName evidence="1">Uncharacterized protein</fullName>
    </submittedName>
</protein>
<evidence type="ECO:0000313" key="1">
    <source>
        <dbReference type="EMBL" id="CAA9281644.1"/>
    </source>
</evidence>
<proteinExistence type="predicted"/>
<name>A0A6J4JLK3_9BACT</name>
<gene>
    <name evidence="1" type="ORF">AVDCRST_MAG63-3648</name>
</gene>
<sequence>MGRRAASPGGFLFPGLFRRAEYQKRYRVGSRKTRRSFAL</sequence>
<dbReference type="EMBL" id="CADCTO010000481">
    <property type="protein sequence ID" value="CAA9281644.1"/>
    <property type="molecule type" value="Genomic_DNA"/>
</dbReference>
<organism evidence="1">
    <name type="scientific">uncultured Armatimonadetes bacterium</name>
    <dbReference type="NCBI Taxonomy" id="157466"/>
    <lineage>
        <taxon>Bacteria</taxon>
        <taxon>Bacillati</taxon>
        <taxon>Armatimonadota</taxon>
        <taxon>environmental samples</taxon>
    </lineage>
</organism>
<accession>A0A6J4JLK3</accession>
<reference evidence="1" key="1">
    <citation type="submission" date="2020-02" db="EMBL/GenBank/DDBJ databases">
        <authorList>
            <person name="Meier V. D."/>
        </authorList>
    </citation>
    <scope>NUCLEOTIDE SEQUENCE</scope>
    <source>
        <strain evidence="1">AVDCRST_MAG63</strain>
    </source>
</reference>